<dbReference type="Gene3D" id="2.130.10.10">
    <property type="entry name" value="YVTN repeat-like/Quinoprotein amine dehydrogenase"/>
    <property type="match status" value="2"/>
</dbReference>
<dbReference type="GeneID" id="92211205"/>
<reference evidence="8 9" key="1">
    <citation type="submission" date="2024-03" db="EMBL/GenBank/DDBJ databases">
        <authorList>
            <person name="Brejova B."/>
        </authorList>
    </citation>
    <scope>NUCLEOTIDE SEQUENCE [LARGE SCALE GENOMIC DNA]</scope>
    <source>
        <strain evidence="8 9">CBS 14171</strain>
    </source>
</reference>
<keyword evidence="5 6" id="KW-0539">Nucleus</keyword>
<keyword evidence="4 6" id="KW-0677">Repeat</keyword>
<dbReference type="PANTHER" id="PTHR16288">
    <property type="entry name" value="WD40 REPEAT PROTEIN 4"/>
    <property type="match status" value="1"/>
</dbReference>
<dbReference type="Proteomes" id="UP001497383">
    <property type="component" value="Chromosome 8"/>
</dbReference>
<dbReference type="RefSeq" id="XP_066832947.1">
    <property type="nucleotide sequence ID" value="XM_066976405.1"/>
</dbReference>
<comment type="subcellular location">
    <subcellularLocation>
        <location evidence="1 6">Nucleus</location>
    </subcellularLocation>
</comment>
<evidence type="ECO:0000256" key="1">
    <source>
        <dbReference type="ARBA" id="ARBA00004123"/>
    </source>
</evidence>
<evidence type="ECO:0000313" key="8">
    <source>
        <dbReference type="EMBL" id="CAK9442266.1"/>
    </source>
</evidence>
<dbReference type="PANTHER" id="PTHR16288:SF0">
    <property type="entry name" value="TRNA (GUANINE-N(7)-)-METHYLTRANSFERASE NON-CATALYTIC SUBUNIT WDR4"/>
    <property type="match status" value="1"/>
</dbReference>
<evidence type="ECO:0000313" key="9">
    <source>
        <dbReference type="Proteomes" id="UP001497383"/>
    </source>
</evidence>
<evidence type="ECO:0000256" key="7">
    <source>
        <dbReference type="SAM" id="MobiDB-lite"/>
    </source>
</evidence>
<dbReference type="SUPFAM" id="SSF50978">
    <property type="entry name" value="WD40 repeat-like"/>
    <property type="match status" value="1"/>
</dbReference>
<dbReference type="InterPro" id="IPR015943">
    <property type="entry name" value="WD40/YVTN_repeat-like_dom_sf"/>
</dbReference>
<dbReference type="InterPro" id="IPR028884">
    <property type="entry name" value="Trm82"/>
</dbReference>
<feature type="compositionally biased region" description="Basic and acidic residues" evidence="7">
    <location>
        <begin position="277"/>
        <end position="291"/>
    </location>
</feature>
<evidence type="ECO:0000256" key="3">
    <source>
        <dbReference type="ARBA" id="ARBA00022694"/>
    </source>
</evidence>
<evidence type="ECO:0000256" key="6">
    <source>
        <dbReference type="HAMAP-Rule" id="MF_03056"/>
    </source>
</evidence>
<comment type="pathway">
    <text evidence="6">tRNA modification; N(7)-methylguanine-tRNA biosynthesis.</text>
</comment>
<gene>
    <name evidence="8" type="ORF">LODBEIA_P60090</name>
</gene>
<name>A0ABP0ZUG5_9ASCO</name>
<comment type="function">
    <text evidence="6">Required for the formation of N(7)-methylguanine at position 46 (m7G46) in tRNA. In the complex, it is required to stabilize and induce conformational changes of the catalytic subunit.</text>
</comment>
<keyword evidence="9" id="KW-1185">Reference proteome</keyword>
<organism evidence="8 9">
    <name type="scientific">Lodderomyces beijingensis</name>
    <dbReference type="NCBI Taxonomy" id="1775926"/>
    <lineage>
        <taxon>Eukaryota</taxon>
        <taxon>Fungi</taxon>
        <taxon>Dikarya</taxon>
        <taxon>Ascomycota</taxon>
        <taxon>Saccharomycotina</taxon>
        <taxon>Pichiomycetes</taxon>
        <taxon>Debaryomycetaceae</taxon>
        <taxon>Candida/Lodderomyces clade</taxon>
        <taxon>Lodderomyces</taxon>
    </lineage>
</organism>
<evidence type="ECO:0000256" key="4">
    <source>
        <dbReference type="ARBA" id="ARBA00022737"/>
    </source>
</evidence>
<keyword evidence="2 6" id="KW-0853">WD repeat</keyword>
<evidence type="ECO:0000256" key="5">
    <source>
        <dbReference type="ARBA" id="ARBA00023242"/>
    </source>
</evidence>
<feature type="region of interest" description="Disordered" evidence="7">
    <location>
        <begin position="277"/>
        <end position="325"/>
    </location>
</feature>
<dbReference type="SMART" id="SM00320">
    <property type="entry name" value="WD40"/>
    <property type="match status" value="3"/>
</dbReference>
<evidence type="ECO:0008006" key="10">
    <source>
        <dbReference type="Google" id="ProtNLM"/>
    </source>
</evidence>
<evidence type="ECO:0000256" key="2">
    <source>
        <dbReference type="ARBA" id="ARBA00022574"/>
    </source>
</evidence>
<sequence length="456" mass="51271">MKHPYQQLLSNKSGTLLFTAVQNHIQIYSLSEQTRLISSWHDELKSQHVNAQIQKRTGRATTSARIHNYIKSLALSSDEQYLVATADSDKSVLIFDISNGGHLQLIKRQPLPKRPSAVTIWRDVVLVADKFGDVYRVKLDSDAPVSEDKLELVLGHVSMLNCLVVAQSGQGKTFLITGDRDEHIRVTNYPKSYVIRGFLFGHQEFVSSLKLLSGADSHESPGSVLVSGGGDTAVFFWDWYEGKLLDSIDLVDYLGGYLNDFHLSSASDLVAKREMLKSETTETNEKEDEKQNQTNDDNDNNDNDNDYDNDNDNGNDDDVEEEEKQKYEISVSKIDTLTIDNQQYIVVLVENTACLIILQFDLEEKKAWLAQIVKLSHAAVTFAVANDKLVVSLDAQNNDILQMYKFDAGQFVVDDDDEEGKNGVKCIVESDPVDLDEREWGSNLFTLASLRKRGEH</sequence>
<proteinExistence type="inferred from homology"/>
<dbReference type="InterPro" id="IPR036322">
    <property type="entry name" value="WD40_repeat_dom_sf"/>
</dbReference>
<keyword evidence="3 6" id="KW-0819">tRNA processing</keyword>
<dbReference type="Pfam" id="PF00400">
    <property type="entry name" value="WD40"/>
    <property type="match status" value="1"/>
</dbReference>
<protein>
    <recommendedName>
        <fullName evidence="10">Transfer RNA methyltransferase 82</fullName>
    </recommendedName>
</protein>
<dbReference type="EMBL" id="OZ022412">
    <property type="protein sequence ID" value="CAK9442266.1"/>
    <property type="molecule type" value="Genomic_DNA"/>
</dbReference>
<dbReference type="InterPro" id="IPR001680">
    <property type="entry name" value="WD40_rpt"/>
</dbReference>
<dbReference type="HAMAP" id="MF_03056">
    <property type="entry name" value="TRM82"/>
    <property type="match status" value="1"/>
</dbReference>
<feature type="compositionally biased region" description="Acidic residues" evidence="7">
    <location>
        <begin position="296"/>
        <end position="322"/>
    </location>
</feature>
<comment type="similarity">
    <text evidence="6">Belongs to the WD repeat TRM82 family.</text>
</comment>
<accession>A0ABP0ZUG5</accession>